<dbReference type="AlphaFoldDB" id="A0A3T0DA43"/>
<organism evidence="1 2">
    <name type="scientific">Caldicellulosiruptor changbaiensis</name>
    <dbReference type="NCBI Taxonomy" id="1222016"/>
    <lineage>
        <taxon>Bacteria</taxon>
        <taxon>Bacillati</taxon>
        <taxon>Bacillota</taxon>
        <taxon>Bacillota incertae sedis</taxon>
        <taxon>Caldicellulosiruptorales</taxon>
        <taxon>Caldicellulosiruptoraceae</taxon>
        <taxon>Caldicellulosiruptor</taxon>
    </lineage>
</organism>
<dbReference type="EMBL" id="CP034791">
    <property type="protein sequence ID" value="AZT91632.1"/>
    <property type="molecule type" value="Genomic_DNA"/>
</dbReference>
<protein>
    <submittedName>
        <fullName evidence="1">Sporulation stage III protein AB</fullName>
    </submittedName>
</protein>
<accession>A0A3T0DA43</accession>
<dbReference type="InterPro" id="IPR014198">
    <property type="entry name" value="Spore_III_AB"/>
</dbReference>
<evidence type="ECO:0000313" key="2">
    <source>
        <dbReference type="Proteomes" id="UP000282930"/>
    </source>
</evidence>
<evidence type="ECO:0000313" key="1">
    <source>
        <dbReference type="EMBL" id="AZT91632.1"/>
    </source>
</evidence>
<gene>
    <name evidence="1" type="ORF">ELD05_05470</name>
</gene>
<dbReference type="KEGG" id="ccha:ELD05_05470"/>
<dbReference type="Proteomes" id="UP000282930">
    <property type="component" value="Chromosome"/>
</dbReference>
<keyword evidence="2" id="KW-1185">Reference proteome</keyword>
<name>A0A3T0DA43_9FIRM</name>
<sequence length="160" mass="18718">MLKLIGSSLIIFSSLLIGYSKTLKLREQLRIINLFINFFSFARADILTTRLTLFEILNRFKSKVFSAHTTILEYYYKQNGKALLDVKNVYQLDENVHKLILNLFNSIGYSSISEIDRIIDEGIRELREYYEIHKEKYNKNSKMFTLLGLFCGVSICILLL</sequence>
<proteinExistence type="predicted"/>
<dbReference type="Pfam" id="PF09548">
    <property type="entry name" value="Spore_III_AB"/>
    <property type="match status" value="1"/>
</dbReference>
<reference evidence="1 2" key="1">
    <citation type="submission" date="2018-12" db="EMBL/GenBank/DDBJ databases">
        <title>Genome sequence from the cellulolytic species, Caldicellulosiruptor changbaiensis.</title>
        <authorList>
            <person name="Blumer-Schuette S.E."/>
            <person name="Mendoza C."/>
        </authorList>
    </citation>
    <scope>NUCLEOTIDE SEQUENCE [LARGE SCALE GENOMIC DNA]</scope>
    <source>
        <strain evidence="1 2">CBS-Z</strain>
    </source>
</reference>